<dbReference type="GO" id="GO:0016020">
    <property type="term" value="C:membrane"/>
    <property type="evidence" value="ECO:0007669"/>
    <property type="project" value="UniProtKB-SubCell"/>
</dbReference>
<dbReference type="OMA" id="HIEMEAG"/>
<accession>A0A7I5EEP4</accession>
<sequence>MEVVDTRPDYKQHVTIDHRGLASFYSAVVTSVVCPVNVTLFPYDVQSCSVKLLSYSFHSYEIGMKTELLNSFDVSGVGNDEWEVTNVTPQSEIRFNDSELIQINEYTFRLKRNPTYYIALIIIPSFMLTFLCVAGLFSSRLIVDDLDKFCMGLTTIMSTTVMIGIVAENIPKTSVTPHLTWFVILNLVIVSVAIMLVTVFPKILQFLGWICRCRQLQKVRRCRGVFHECMNAVFLIVFESYVAKNLFDIVILGVKV</sequence>
<keyword evidence="2 5" id="KW-0812">Transmembrane</keyword>
<feature type="transmembrane region" description="Helical" evidence="5">
    <location>
        <begin position="149"/>
        <end position="167"/>
    </location>
</feature>
<evidence type="ECO:0000256" key="5">
    <source>
        <dbReference type="SAM" id="Phobius"/>
    </source>
</evidence>
<keyword evidence="3 5" id="KW-1133">Transmembrane helix</keyword>
<dbReference type="Pfam" id="PF02931">
    <property type="entry name" value="Neur_chan_LBD"/>
    <property type="match status" value="1"/>
</dbReference>
<protein>
    <submittedName>
        <fullName evidence="8">Neur_chan_LBD domain-containing protein</fullName>
    </submittedName>
</protein>
<dbReference type="SUPFAM" id="SSF63712">
    <property type="entry name" value="Nicotinic receptor ligand binding domain-like"/>
    <property type="match status" value="1"/>
</dbReference>
<dbReference type="InterPro" id="IPR036719">
    <property type="entry name" value="Neuro-gated_channel_TM_sf"/>
</dbReference>
<feature type="transmembrane region" description="Helical" evidence="5">
    <location>
        <begin position="21"/>
        <end position="43"/>
    </location>
</feature>
<dbReference type="Gene3D" id="2.70.170.10">
    <property type="entry name" value="Neurotransmitter-gated ion-channel ligand-binding domain"/>
    <property type="match status" value="1"/>
</dbReference>
<proteinExistence type="predicted"/>
<evidence type="ECO:0000313" key="7">
    <source>
        <dbReference type="Proteomes" id="UP000025227"/>
    </source>
</evidence>
<dbReference type="GO" id="GO:0005230">
    <property type="term" value="F:extracellular ligand-gated monoatomic ion channel activity"/>
    <property type="evidence" value="ECO:0007669"/>
    <property type="project" value="InterPro"/>
</dbReference>
<dbReference type="Proteomes" id="UP000025227">
    <property type="component" value="Unplaced"/>
</dbReference>
<feature type="domain" description="Neurotransmitter-gated ion-channel ligand-binding" evidence="6">
    <location>
        <begin position="10"/>
        <end position="114"/>
    </location>
</feature>
<evidence type="ECO:0000259" key="6">
    <source>
        <dbReference type="Pfam" id="PF02931"/>
    </source>
</evidence>
<dbReference type="PROSITE" id="PS00236">
    <property type="entry name" value="NEUROTR_ION_CHANNEL"/>
    <property type="match status" value="1"/>
</dbReference>
<dbReference type="PANTHER" id="PTHR18945">
    <property type="entry name" value="NEUROTRANSMITTER GATED ION CHANNEL"/>
    <property type="match status" value="1"/>
</dbReference>
<dbReference type="InterPro" id="IPR036734">
    <property type="entry name" value="Neur_chan_lig-bd_sf"/>
</dbReference>
<dbReference type="SUPFAM" id="SSF90112">
    <property type="entry name" value="Neurotransmitter-gated ion-channel transmembrane pore"/>
    <property type="match status" value="1"/>
</dbReference>
<name>A0A7I5EEP4_HAECO</name>
<dbReference type="InterPro" id="IPR018000">
    <property type="entry name" value="Neurotransmitter_ion_chnl_CS"/>
</dbReference>
<dbReference type="InterPro" id="IPR038050">
    <property type="entry name" value="Neuro_actylchol_rec"/>
</dbReference>
<evidence type="ECO:0000313" key="8">
    <source>
        <dbReference type="WBParaSite" id="HCON_00184360-00001"/>
    </source>
</evidence>
<dbReference type="InterPro" id="IPR006201">
    <property type="entry name" value="Neur_channel"/>
</dbReference>
<comment type="subcellular location">
    <subcellularLocation>
        <location evidence="1">Membrane</location>
        <topology evidence="1">Multi-pass membrane protein</topology>
    </subcellularLocation>
</comment>
<reference evidence="8" key="1">
    <citation type="submission" date="2020-12" db="UniProtKB">
        <authorList>
            <consortium name="WormBaseParasite"/>
        </authorList>
    </citation>
    <scope>IDENTIFICATION</scope>
    <source>
        <strain evidence="8">MHco3</strain>
    </source>
</reference>
<evidence type="ECO:0000256" key="4">
    <source>
        <dbReference type="ARBA" id="ARBA00023136"/>
    </source>
</evidence>
<keyword evidence="7" id="KW-1185">Reference proteome</keyword>
<feature type="transmembrane region" description="Helical" evidence="5">
    <location>
        <begin position="116"/>
        <end position="137"/>
    </location>
</feature>
<feature type="transmembrane region" description="Helical" evidence="5">
    <location>
        <begin position="179"/>
        <end position="204"/>
    </location>
</feature>
<evidence type="ECO:0000256" key="3">
    <source>
        <dbReference type="ARBA" id="ARBA00022989"/>
    </source>
</evidence>
<dbReference type="OrthoDB" id="5866477at2759"/>
<evidence type="ECO:0000256" key="2">
    <source>
        <dbReference type="ARBA" id="ARBA00022692"/>
    </source>
</evidence>
<keyword evidence="4 5" id="KW-0472">Membrane</keyword>
<organism evidence="7 8">
    <name type="scientific">Haemonchus contortus</name>
    <name type="common">Barber pole worm</name>
    <dbReference type="NCBI Taxonomy" id="6289"/>
    <lineage>
        <taxon>Eukaryota</taxon>
        <taxon>Metazoa</taxon>
        <taxon>Ecdysozoa</taxon>
        <taxon>Nematoda</taxon>
        <taxon>Chromadorea</taxon>
        <taxon>Rhabditida</taxon>
        <taxon>Rhabditina</taxon>
        <taxon>Rhabditomorpha</taxon>
        <taxon>Strongyloidea</taxon>
        <taxon>Trichostrongylidae</taxon>
        <taxon>Haemonchus</taxon>
    </lineage>
</organism>
<dbReference type="WBParaSite" id="HCON_00184360-00001">
    <property type="protein sequence ID" value="HCON_00184360-00001"/>
    <property type="gene ID" value="HCON_00184360"/>
</dbReference>
<dbReference type="AlphaFoldDB" id="A0A7I5EEP4"/>
<dbReference type="InterPro" id="IPR006202">
    <property type="entry name" value="Neur_chan_lig-bd"/>
</dbReference>
<evidence type="ECO:0000256" key="1">
    <source>
        <dbReference type="ARBA" id="ARBA00004141"/>
    </source>
</evidence>
<feature type="transmembrane region" description="Helical" evidence="5">
    <location>
        <begin position="225"/>
        <end position="243"/>
    </location>
</feature>
<dbReference type="Gene3D" id="1.20.58.390">
    <property type="entry name" value="Neurotransmitter-gated ion-channel transmembrane domain"/>
    <property type="match status" value="1"/>
</dbReference>
<dbReference type="GO" id="GO:0004888">
    <property type="term" value="F:transmembrane signaling receptor activity"/>
    <property type="evidence" value="ECO:0007669"/>
    <property type="project" value="InterPro"/>
</dbReference>